<protein>
    <submittedName>
        <fullName evidence="2">Uncharacterized protein</fullName>
    </submittedName>
</protein>
<organism evidence="2 3">
    <name type="scientific">Pandoraea sputorum</name>
    <dbReference type="NCBI Taxonomy" id="93222"/>
    <lineage>
        <taxon>Bacteria</taxon>
        <taxon>Pseudomonadati</taxon>
        <taxon>Pseudomonadota</taxon>
        <taxon>Betaproteobacteria</taxon>
        <taxon>Burkholderiales</taxon>
        <taxon>Burkholderiaceae</taxon>
        <taxon>Pandoraea</taxon>
    </lineage>
</organism>
<name>A0A5E5BP23_9BURK</name>
<reference evidence="2 3" key="1">
    <citation type="submission" date="2019-08" db="EMBL/GenBank/DDBJ databases">
        <authorList>
            <person name="Peeters C."/>
        </authorList>
    </citation>
    <scope>NUCLEOTIDE SEQUENCE [LARGE SCALE GENOMIC DNA]</scope>
    <source>
        <strain evidence="2 3">LMG 31121</strain>
    </source>
</reference>
<evidence type="ECO:0000256" key="1">
    <source>
        <dbReference type="SAM" id="MobiDB-lite"/>
    </source>
</evidence>
<sequence>MTILTLRAGALCCFTPKLTEADLKRAKDTRNPDELQSGGTRLSTGSTTRRG</sequence>
<feature type="compositionally biased region" description="Low complexity" evidence="1">
    <location>
        <begin position="37"/>
        <end position="51"/>
    </location>
</feature>
<proteinExistence type="predicted"/>
<dbReference type="AlphaFoldDB" id="A0A5E5BP23"/>
<accession>A0A5E5BP23</accession>
<feature type="region of interest" description="Disordered" evidence="1">
    <location>
        <begin position="23"/>
        <end position="51"/>
    </location>
</feature>
<dbReference type="Proteomes" id="UP000335538">
    <property type="component" value="Unassembled WGS sequence"/>
</dbReference>
<evidence type="ECO:0000313" key="3">
    <source>
        <dbReference type="Proteomes" id="UP000335538"/>
    </source>
</evidence>
<evidence type="ECO:0000313" key="2">
    <source>
        <dbReference type="EMBL" id="VVE86060.1"/>
    </source>
</evidence>
<dbReference type="EMBL" id="CABPSR010000083">
    <property type="protein sequence ID" value="VVE86060.1"/>
    <property type="molecule type" value="Genomic_DNA"/>
</dbReference>
<feature type="compositionally biased region" description="Basic and acidic residues" evidence="1">
    <location>
        <begin position="23"/>
        <end position="33"/>
    </location>
</feature>
<gene>
    <name evidence="2" type="ORF">PSP31121_05699</name>
</gene>